<dbReference type="EMBL" id="JAIZAY010000019">
    <property type="protein sequence ID" value="KAJ8023334.1"/>
    <property type="molecule type" value="Genomic_DNA"/>
</dbReference>
<name>A0A9Q0YJC5_HOLLE</name>
<dbReference type="AlphaFoldDB" id="A0A9Q0YJC5"/>
<feature type="compositionally biased region" description="Polar residues" evidence="1">
    <location>
        <begin position="25"/>
        <end position="38"/>
    </location>
</feature>
<feature type="region of interest" description="Disordered" evidence="1">
    <location>
        <begin position="25"/>
        <end position="45"/>
    </location>
</feature>
<gene>
    <name evidence="2" type="ORF">HOLleu_35743</name>
</gene>
<evidence type="ECO:0000256" key="1">
    <source>
        <dbReference type="SAM" id="MobiDB-lite"/>
    </source>
</evidence>
<comment type="caution">
    <text evidence="2">The sequence shown here is derived from an EMBL/GenBank/DDBJ whole genome shotgun (WGS) entry which is preliminary data.</text>
</comment>
<keyword evidence="3" id="KW-1185">Reference proteome</keyword>
<reference evidence="2" key="1">
    <citation type="submission" date="2021-10" db="EMBL/GenBank/DDBJ databases">
        <title>Tropical sea cucumber genome reveals ecological adaptation and Cuvierian tubules defense mechanism.</title>
        <authorList>
            <person name="Chen T."/>
        </authorList>
    </citation>
    <scope>NUCLEOTIDE SEQUENCE</scope>
    <source>
        <strain evidence="2">Nanhai2018</strain>
        <tissue evidence="2">Muscle</tissue>
    </source>
</reference>
<organism evidence="2 3">
    <name type="scientific">Holothuria leucospilota</name>
    <name type="common">Black long sea cucumber</name>
    <name type="synonym">Mertensiothuria leucospilota</name>
    <dbReference type="NCBI Taxonomy" id="206669"/>
    <lineage>
        <taxon>Eukaryota</taxon>
        <taxon>Metazoa</taxon>
        <taxon>Echinodermata</taxon>
        <taxon>Eleutherozoa</taxon>
        <taxon>Echinozoa</taxon>
        <taxon>Holothuroidea</taxon>
        <taxon>Aspidochirotacea</taxon>
        <taxon>Aspidochirotida</taxon>
        <taxon>Holothuriidae</taxon>
        <taxon>Holothuria</taxon>
    </lineage>
</organism>
<sequence>MFKHGLTRSQPRYKQLLLMATPIDCSSQQETTKPQKSNSTEEDKRSLTIRCLGTFAFRVLLISKQTACT</sequence>
<proteinExistence type="predicted"/>
<accession>A0A9Q0YJC5</accession>
<protein>
    <submittedName>
        <fullName evidence="2">Uncharacterized protein</fullName>
    </submittedName>
</protein>
<evidence type="ECO:0000313" key="2">
    <source>
        <dbReference type="EMBL" id="KAJ8023334.1"/>
    </source>
</evidence>
<dbReference type="Proteomes" id="UP001152320">
    <property type="component" value="Chromosome 19"/>
</dbReference>
<evidence type="ECO:0000313" key="3">
    <source>
        <dbReference type="Proteomes" id="UP001152320"/>
    </source>
</evidence>